<dbReference type="EMBL" id="JABCKV010000177">
    <property type="protein sequence ID" value="KAG5642546.1"/>
    <property type="molecule type" value="Genomic_DNA"/>
</dbReference>
<dbReference type="OrthoDB" id="3543113at2759"/>
<keyword evidence="2" id="KW-1185">Reference proteome</keyword>
<dbReference type="AlphaFoldDB" id="A0A9P7G3R9"/>
<accession>A0A9P7G3R9</accession>
<dbReference type="InterPro" id="IPR032675">
    <property type="entry name" value="LRR_dom_sf"/>
</dbReference>
<protein>
    <submittedName>
        <fullName evidence="1">Uncharacterized protein</fullName>
    </submittedName>
</protein>
<proteinExistence type="predicted"/>
<dbReference type="SUPFAM" id="SSF52047">
    <property type="entry name" value="RNI-like"/>
    <property type="match status" value="1"/>
</dbReference>
<comment type="caution">
    <text evidence="1">The sequence shown here is derived from an EMBL/GenBank/DDBJ whole genome shotgun (WGS) entry which is preliminary data.</text>
</comment>
<dbReference type="Gene3D" id="3.80.10.10">
    <property type="entry name" value="Ribonuclease Inhibitor"/>
    <property type="match status" value="1"/>
</dbReference>
<reference evidence="1" key="1">
    <citation type="submission" date="2020-07" db="EMBL/GenBank/DDBJ databases">
        <authorList>
            <person name="Nieuwenhuis M."/>
            <person name="Van De Peppel L.J.J."/>
        </authorList>
    </citation>
    <scope>NUCLEOTIDE SEQUENCE</scope>
    <source>
        <strain evidence="1">AP01</strain>
        <tissue evidence="1">Mycelium</tissue>
    </source>
</reference>
<organism evidence="1 2">
    <name type="scientific">Asterophora parasitica</name>
    <dbReference type="NCBI Taxonomy" id="117018"/>
    <lineage>
        <taxon>Eukaryota</taxon>
        <taxon>Fungi</taxon>
        <taxon>Dikarya</taxon>
        <taxon>Basidiomycota</taxon>
        <taxon>Agaricomycotina</taxon>
        <taxon>Agaricomycetes</taxon>
        <taxon>Agaricomycetidae</taxon>
        <taxon>Agaricales</taxon>
        <taxon>Tricholomatineae</taxon>
        <taxon>Lyophyllaceae</taxon>
        <taxon>Asterophora</taxon>
    </lineage>
</organism>
<dbReference type="Proteomes" id="UP000775547">
    <property type="component" value="Unassembled WGS sequence"/>
</dbReference>
<reference evidence="1" key="2">
    <citation type="submission" date="2021-10" db="EMBL/GenBank/DDBJ databases">
        <title>Phylogenomics reveals ancestral predisposition of the termite-cultivated fungus Termitomyces towards a domesticated lifestyle.</title>
        <authorList>
            <person name="Auxier B."/>
            <person name="Grum-Grzhimaylo A."/>
            <person name="Cardenas M.E."/>
            <person name="Lodge J.D."/>
            <person name="Laessoe T."/>
            <person name="Pedersen O."/>
            <person name="Smith M.E."/>
            <person name="Kuyper T.W."/>
            <person name="Franco-Molano E.A."/>
            <person name="Baroni T.J."/>
            <person name="Aanen D.K."/>
        </authorList>
    </citation>
    <scope>NUCLEOTIDE SEQUENCE</scope>
    <source>
        <strain evidence="1">AP01</strain>
        <tissue evidence="1">Mycelium</tissue>
    </source>
</reference>
<evidence type="ECO:0000313" key="2">
    <source>
        <dbReference type="Proteomes" id="UP000775547"/>
    </source>
</evidence>
<gene>
    <name evidence="1" type="ORF">DXG03_002584</name>
</gene>
<evidence type="ECO:0000313" key="1">
    <source>
        <dbReference type="EMBL" id="KAG5642546.1"/>
    </source>
</evidence>
<name>A0A9P7G3R9_9AGAR</name>
<sequence>MPRDLWAIENGIEFKMRREIRPTDWPRFRKHASLVRTFSSTWTTTTEYHILDHTWYQNLYIATRGEALLPNVKDFAWFDMSWNKDAAAAFPFIPLFLGPDISTISISYQNDDNTVAALSLIASLPERYPNLTAVSFSFRDDVCAVISAAVLRWNGLQRITVESLSPDALTHIASLPSLSALTIGPAYYGMTLPSALPHSAFPALRNLSIRSEELEFSITFLRLWSTCSLLSGAEFRSNERSLSASTWAEIIGIVADKFSPSILTCLRIEDYSESRADIDPATVSEECVVPAKSLRPLLAFSNLTTVELSASHGFDIDDAFILDLAITWPRIEYLKFDSECIPHRRPCATLFSLITLAQYCPLLYTIFININARIIPDIDPNAPKVSLAALQFLNVVHSPISSGDTAKVAALLSDIFPNIETLDSWYKKLRDEEDPPENDHDKRWTEVESLIVTFVGVRNQEIARMNTRLAEAGIIAL</sequence>